<dbReference type="CDD" id="cd12797">
    <property type="entry name" value="M23_peptidase"/>
    <property type="match status" value="1"/>
</dbReference>
<feature type="coiled-coil region" evidence="1">
    <location>
        <begin position="205"/>
        <end position="292"/>
    </location>
</feature>
<dbReference type="Proteomes" id="UP000003226">
    <property type="component" value="Unassembled WGS sequence"/>
</dbReference>
<name>I4VZT8_9GAMM</name>
<feature type="coiled-coil region" evidence="1">
    <location>
        <begin position="58"/>
        <end position="148"/>
    </location>
</feature>
<keyword evidence="5" id="KW-1185">Reference proteome</keyword>
<dbReference type="PANTHER" id="PTHR21666">
    <property type="entry name" value="PEPTIDASE-RELATED"/>
    <property type="match status" value="1"/>
</dbReference>
<dbReference type="EMBL" id="AJXT01000030">
    <property type="protein sequence ID" value="EIL92729.1"/>
    <property type="molecule type" value="Genomic_DNA"/>
</dbReference>
<dbReference type="Pfam" id="PF01551">
    <property type="entry name" value="Peptidase_M23"/>
    <property type="match status" value="1"/>
</dbReference>
<dbReference type="AlphaFoldDB" id="I4VZT8"/>
<dbReference type="Gene3D" id="2.70.70.10">
    <property type="entry name" value="Glucose Permease (Domain IIA)"/>
    <property type="match status" value="1"/>
</dbReference>
<evidence type="ECO:0000259" key="3">
    <source>
        <dbReference type="Pfam" id="PF01551"/>
    </source>
</evidence>
<dbReference type="STRING" id="1163407.UU7_10585"/>
<evidence type="ECO:0000313" key="4">
    <source>
        <dbReference type="EMBL" id="EIL92729.1"/>
    </source>
</evidence>
<comment type="caution">
    <text evidence="4">The sequence shown here is derived from an EMBL/GenBank/DDBJ whole genome shotgun (WGS) entry which is preliminary data.</text>
</comment>
<protein>
    <submittedName>
        <fullName evidence="4">Membrane-bound metallopeptidase</fullName>
    </submittedName>
</protein>
<evidence type="ECO:0000256" key="1">
    <source>
        <dbReference type="SAM" id="Coils"/>
    </source>
</evidence>
<evidence type="ECO:0000313" key="5">
    <source>
        <dbReference type="Proteomes" id="UP000003226"/>
    </source>
</evidence>
<evidence type="ECO:0000256" key="2">
    <source>
        <dbReference type="SAM" id="MobiDB-lite"/>
    </source>
</evidence>
<dbReference type="PANTHER" id="PTHR21666:SF270">
    <property type="entry name" value="MUREIN HYDROLASE ACTIVATOR ENVC"/>
    <property type="match status" value="1"/>
</dbReference>
<dbReference type="InterPro" id="IPR016047">
    <property type="entry name" value="M23ase_b-sheet_dom"/>
</dbReference>
<accession>I4VZT8</accession>
<dbReference type="PATRIC" id="fig|1163407.3.peg.2124"/>
<gene>
    <name evidence="4" type="ORF">UU7_10585</name>
</gene>
<keyword evidence="1" id="KW-0175">Coiled coil</keyword>
<reference evidence="4 5" key="1">
    <citation type="journal article" date="2012" name="J. Bacteriol.">
        <title>Genome sequences for six rhodanobacter strains, isolated from soils and the terrestrial subsurface, with variable denitrification capabilities.</title>
        <authorList>
            <person name="Kostka J.E."/>
            <person name="Green S.J."/>
            <person name="Rishishwar L."/>
            <person name="Prakash O."/>
            <person name="Katz L.S."/>
            <person name="Marino-Ramirez L."/>
            <person name="Jordan I.K."/>
            <person name="Munk C."/>
            <person name="Ivanova N."/>
            <person name="Mikhailova N."/>
            <person name="Watson D.B."/>
            <person name="Brown S.D."/>
            <person name="Palumbo A.V."/>
            <person name="Brooks S.C."/>
        </authorList>
    </citation>
    <scope>NUCLEOTIDE SEQUENCE [LARGE SCALE GENOMIC DNA]</scope>
    <source>
        <strain evidence="4 5">B39</strain>
    </source>
</reference>
<feature type="domain" description="M23ase beta-sheet core" evidence="3">
    <location>
        <begin position="332"/>
        <end position="423"/>
    </location>
</feature>
<dbReference type="InterPro" id="IPR011055">
    <property type="entry name" value="Dup_hybrid_motif"/>
</dbReference>
<dbReference type="InterPro" id="IPR050570">
    <property type="entry name" value="Cell_wall_metabolism_enzyme"/>
</dbReference>
<dbReference type="eggNOG" id="COG4942">
    <property type="taxonomic scope" value="Bacteria"/>
</dbReference>
<feature type="region of interest" description="Disordered" evidence="2">
    <location>
        <begin position="1"/>
        <end position="25"/>
    </location>
</feature>
<proteinExistence type="predicted"/>
<sequence length="431" mass="46080">MRGGDLQRLAAGSPTGGLLGDNRAMPKRPRVARSFAPALLALLLALGVSHSPAMARPAQGSSAEQAAAKKQLAELQQKMKALAQQQADTAARRDSVNAKLASQAAALASAARVVRQTDAELAAKQAQLEQLQQQRGVLNQNLHSQRAAIADLLRATYALGHGSDLRLLLGDEDVARIARALVYSKYFQQDRVQRVQKLMGDLATLQQLESSITAEQQALQAVKAKREQQAAELGQQRAAQQKLAAAADAQYKDQAQKLAALKQNAQSLNNLLDKLQRAIDEAARRAAAERAEALRRHPGRKPPPPIEVGGAAADIRGNLPWPASGVVNSYGNGVLIKAGGGSDIHAVARGKVIYAGFLRGYGMLLIVNHGNGWMSMYGNNESLLRDVGDQVEAGQVIGTASPPTGINTGVYFELRKNGKPVDPRSWLSQRR</sequence>
<dbReference type="SUPFAM" id="SSF51261">
    <property type="entry name" value="Duplicated hybrid motif"/>
    <property type="match status" value="1"/>
</dbReference>
<dbReference type="GO" id="GO:0004222">
    <property type="term" value="F:metalloendopeptidase activity"/>
    <property type="evidence" value="ECO:0007669"/>
    <property type="project" value="TreeGrafter"/>
</dbReference>
<dbReference type="Gene3D" id="6.10.250.3150">
    <property type="match status" value="1"/>
</dbReference>
<organism evidence="4 5">
    <name type="scientific">Rhodanobacter spathiphylli B39</name>
    <dbReference type="NCBI Taxonomy" id="1163407"/>
    <lineage>
        <taxon>Bacteria</taxon>
        <taxon>Pseudomonadati</taxon>
        <taxon>Pseudomonadota</taxon>
        <taxon>Gammaproteobacteria</taxon>
        <taxon>Lysobacterales</taxon>
        <taxon>Rhodanobacteraceae</taxon>
        <taxon>Rhodanobacter</taxon>
    </lineage>
</organism>